<evidence type="ECO:0000256" key="4">
    <source>
        <dbReference type="ARBA" id="ARBA00023136"/>
    </source>
</evidence>
<evidence type="ECO:0000256" key="6">
    <source>
        <dbReference type="SAM" id="SignalP"/>
    </source>
</evidence>
<feature type="signal peptide" evidence="6">
    <location>
        <begin position="1"/>
        <end position="21"/>
    </location>
</feature>
<dbReference type="Gene3D" id="1.20.58.340">
    <property type="entry name" value="Magnesium transport protein CorA, transmembrane region"/>
    <property type="match status" value="1"/>
</dbReference>
<feature type="transmembrane region" description="Helical" evidence="5">
    <location>
        <begin position="40"/>
        <end position="64"/>
    </location>
</feature>
<comment type="subcellular location">
    <subcellularLocation>
        <location evidence="1">Membrane</location>
        <topology evidence="1">Multi-pass membrane protein</topology>
    </subcellularLocation>
</comment>
<sequence length="123" mass="13569">MVFTIVTIVFLPLTFLSSIFALDIAQFTHGPSGRPQFQSWWIFPLIFGSSAAVAIPLIVVAFNVNDFIVTPYYKRKAGMTSSPLLLVPDANPPEGHMMPVDTGVDGSALCFLEKYRTSLKMIK</sequence>
<keyword evidence="4 5" id="KW-0472">Membrane</keyword>
<keyword evidence="6" id="KW-0732">Signal</keyword>
<organism evidence="7 8">
    <name type="scientific">Aspergillus niger ATCC 13496</name>
    <dbReference type="NCBI Taxonomy" id="1353008"/>
    <lineage>
        <taxon>Eukaryota</taxon>
        <taxon>Fungi</taxon>
        <taxon>Dikarya</taxon>
        <taxon>Ascomycota</taxon>
        <taxon>Pezizomycotina</taxon>
        <taxon>Eurotiomycetes</taxon>
        <taxon>Eurotiomycetidae</taxon>
        <taxon>Eurotiales</taxon>
        <taxon>Aspergillaceae</taxon>
        <taxon>Aspergillus</taxon>
        <taxon>Aspergillus subgen. Circumdati</taxon>
    </lineage>
</organism>
<name>A0A370C1J0_ASPNG</name>
<dbReference type="VEuPathDB" id="FungiDB:M747DRAFT_342249"/>
<evidence type="ECO:0000256" key="1">
    <source>
        <dbReference type="ARBA" id="ARBA00004141"/>
    </source>
</evidence>
<keyword evidence="3 5" id="KW-1133">Transmembrane helix</keyword>
<evidence type="ECO:0000313" key="7">
    <source>
        <dbReference type="EMBL" id="RDH19492.1"/>
    </source>
</evidence>
<gene>
    <name evidence="7" type="ORF">M747DRAFT_342249</name>
</gene>
<dbReference type="EMBL" id="KZ851918">
    <property type="protein sequence ID" value="RDH19492.1"/>
    <property type="molecule type" value="Genomic_DNA"/>
</dbReference>
<dbReference type="Proteomes" id="UP000253845">
    <property type="component" value="Unassembled WGS sequence"/>
</dbReference>
<keyword evidence="2 5" id="KW-0812">Transmembrane</keyword>
<reference evidence="7 8" key="1">
    <citation type="submission" date="2018-07" db="EMBL/GenBank/DDBJ databases">
        <title>Section-level genome sequencing of Aspergillus section Nigri to investigate inter- and intra-species variation.</title>
        <authorList>
            <consortium name="DOE Joint Genome Institute"/>
            <person name="Vesth T.C."/>
            <person name="Nybo J.L."/>
            <person name="Theobald S."/>
            <person name="Frisvad J.C."/>
            <person name="Larsen T.O."/>
            <person name="Nielsen K.F."/>
            <person name="Hoof J.B."/>
            <person name="Brandl J."/>
            <person name="Salamov A."/>
            <person name="Riley R."/>
            <person name="Gladden J.M."/>
            <person name="Phatale P."/>
            <person name="Nielsen M.T."/>
            <person name="Lyhne E.K."/>
            <person name="Kogle M.E."/>
            <person name="Strasser K."/>
            <person name="McDonnell E."/>
            <person name="Barry K."/>
            <person name="Clum A."/>
            <person name="Chen C."/>
            <person name="Nolan M."/>
            <person name="Sandor L."/>
            <person name="Kuo A."/>
            <person name="Lipzen A."/>
            <person name="Hainaut M."/>
            <person name="Drula E."/>
            <person name="Tsang A."/>
            <person name="Magnuson J.K."/>
            <person name="Henrissat B."/>
            <person name="Wiebenga A."/>
            <person name="Simmons B.A."/>
            <person name="Makela M.R."/>
            <person name="De vries R.P."/>
            <person name="Grigoriev I.V."/>
            <person name="Mortensen U.H."/>
            <person name="Baker S.E."/>
            <person name="Andersen M.R."/>
        </authorList>
    </citation>
    <scope>NUCLEOTIDE SEQUENCE [LARGE SCALE GENOMIC DNA]</scope>
    <source>
        <strain evidence="7 8">ATCC 13496</strain>
    </source>
</reference>
<evidence type="ECO:0000313" key="8">
    <source>
        <dbReference type="Proteomes" id="UP000253845"/>
    </source>
</evidence>
<dbReference type="GO" id="GO:0016020">
    <property type="term" value="C:membrane"/>
    <property type="evidence" value="ECO:0007669"/>
    <property type="project" value="UniProtKB-SubCell"/>
</dbReference>
<dbReference type="SUPFAM" id="SSF144083">
    <property type="entry name" value="Magnesium transport protein CorA, transmembrane region"/>
    <property type="match status" value="1"/>
</dbReference>
<evidence type="ECO:0000256" key="5">
    <source>
        <dbReference type="SAM" id="Phobius"/>
    </source>
</evidence>
<proteinExistence type="predicted"/>
<dbReference type="AlphaFoldDB" id="A0A370C1J0"/>
<evidence type="ECO:0000256" key="3">
    <source>
        <dbReference type="ARBA" id="ARBA00022989"/>
    </source>
</evidence>
<accession>A0A370C1J0</accession>
<dbReference type="InterPro" id="IPR045863">
    <property type="entry name" value="CorA_TM1_TM2"/>
</dbReference>
<feature type="chain" id="PRO_5016786016" evidence="6">
    <location>
        <begin position="22"/>
        <end position="123"/>
    </location>
</feature>
<protein>
    <submittedName>
        <fullName evidence="7">Uncharacterized protein</fullName>
    </submittedName>
</protein>
<evidence type="ECO:0000256" key="2">
    <source>
        <dbReference type="ARBA" id="ARBA00022692"/>
    </source>
</evidence>